<dbReference type="PANTHER" id="PTHR47074">
    <property type="entry name" value="BNAC02G40300D PROTEIN"/>
    <property type="match status" value="1"/>
</dbReference>
<evidence type="ECO:0000313" key="2">
    <source>
        <dbReference type="Proteomes" id="UP000235220"/>
    </source>
</evidence>
<dbReference type="AlphaFoldDB" id="A0A6P9E4E5"/>
<evidence type="ECO:0000313" key="3">
    <source>
        <dbReference type="RefSeq" id="XP_035542945.1"/>
    </source>
</evidence>
<dbReference type="Pfam" id="PF13456">
    <property type="entry name" value="RVT_3"/>
    <property type="match status" value="1"/>
</dbReference>
<gene>
    <name evidence="3" type="primary">LOC118346040</name>
</gene>
<dbReference type="KEGG" id="jre:118346040"/>
<dbReference type="InterPro" id="IPR052929">
    <property type="entry name" value="RNase_H-like_EbsB-rel"/>
</dbReference>
<name>A0A6P9E4E5_JUGRE</name>
<dbReference type="SUPFAM" id="SSF53098">
    <property type="entry name" value="Ribonuclease H-like"/>
    <property type="match status" value="1"/>
</dbReference>
<proteinExistence type="predicted"/>
<dbReference type="RefSeq" id="XP_035542945.1">
    <property type="nucleotide sequence ID" value="XM_035687052.1"/>
</dbReference>
<dbReference type="OrthoDB" id="1906820at2759"/>
<dbReference type="CDD" id="cd06222">
    <property type="entry name" value="RNase_H_like"/>
    <property type="match status" value="1"/>
</dbReference>
<dbReference type="InterPro" id="IPR012337">
    <property type="entry name" value="RNaseH-like_sf"/>
</dbReference>
<accession>A0A6P9E4E5</accession>
<dbReference type="InterPro" id="IPR036397">
    <property type="entry name" value="RNaseH_sf"/>
</dbReference>
<dbReference type="Proteomes" id="UP000235220">
    <property type="component" value="Unplaced"/>
</dbReference>
<protein>
    <submittedName>
        <fullName evidence="3">Uncharacterized protein LOC118346040</fullName>
    </submittedName>
</protein>
<dbReference type="InterPro" id="IPR002156">
    <property type="entry name" value="RNaseH_domain"/>
</dbReference>
<keyword evidence="2" id="KW-1185">Reference proteome</keyword>
<dbReference type="InterPro" id="IPR044730">
    <property type="entry name" value="RNase_H-like_dom_plant"/>
</dbReference>
<dbReference type="GO" id="GO:0003676">
    <property type="term" value="F:nucleic acid binding"/>
    <property type="evidence" value="ECO:0007669"/>
    <property type="project" value="InterPro"/>
</dbReference>
<dbReference type="GeneID" id="118346040"/>
<dbReference type="InParanoid" id="A0A6P9E4E5"/>
<dbReference type="Gene3D" id="3.30.420.10">
    <property type="entry name" value="Ribonuclease H-like superfamily/Ribonuclease H"/>
    <property type="match status" value="1"/>
</dbReference>
<evidence type="ECO:0000259" key="1">
    <source>
        <dbReference type="Pfam" id="PF13456"/>
    </source>
</evidence>
<sequence length="219" mass="24569">MEDQTAVALTTKQLWHMRNKWVFESQFLSPQQVTKQVSTSLPELHMLKGVQEKKVSLASSPSQWCKPFFNHYKINWDAAIHKVHCRVGTGVVIRDWNVCVTTTLRSTCASFLDPLLGEAIAALRAVKFCAELGLRTIILEGDSLNVVNAINGQEESWSLVGLLILDIKKLLKQVGVWQVKHVPRQTNAVAHCLAKSSLDLPEKSIHVEDYPHCIHNLLG</sequence>
<reference evidence="3" key="1">
    <citation type="submission" date="2025-08" db="UniProtKB">
        <authorList>
            <consortium name="RefSeq"/>
        </authorList>
    </citation>
    <scope>IDENTIFICATION</scope>
    <source>
        <tissue evidence="3">Leaves</tissue>
    </source>
</reference>
<dbReference type="PANTHER" id="PTHR47074:SF48">
    <property type="entry name" value="POLYNUCLEOTIDYL TRANSFERASE, RIBONUCLEASE H-LIKE SUPERFAMILY PROTEIN"/>
    <property type="match status" value="1"/>
</dbReference>
<organism evidence="2 3">
    <name type="scientific">Juglans regia</name>
    <name type="common">English walnut</name>
    <dbReference type="NCBI Taxonomy" id="51240"/>
    <lineage>
        <taxon>Eukaryota</taxon>
        <taxon>Viridiplantae</taxon>
        <taxon>Streptophyta</taxon>
        <taxon>Embryophyta</taxon>
        <taxon>Tracheophyta</taxon>
        <taxon>Spermatophyta</taxon>
        <taxon>Magnoliopsida</taxon>
        <taxon>eudicotyledons</taxon>
        <taxon>Gunneridae</taxon>
        <taxon>Pentapetalae</taxon>
        <taxon>rosids</taxon>
        <taxon>fabids</taxon>
        <taxon>Fagales</taxon>
        <taxon>Juglandaceae</taxon>
        <taxon>Juglans</taxon>
    </lineage>
</organism>
<feature type="domain" description="RNase H type-1" evidence="1">
    <location>
        <begin position="75"/>
        <end position="196"/>
    </location>
</feature>
<dbReference type="GO" id="GO:0004523">
    <property type="term" value="F:RNA-DNA hybrid ribonuclease activity"/>
    <property type="evidence" value="ECO:0007669"/>
    <property type="project" value="InterPro"/>
</dbReference>